<accession>A0AA48I703</accession>
<sequence length="372" mass="41350">MFRRDASGPMDVDSGHPLGRAAEYALDDGPARKRPHSDLASGGFAVPSRTAPYSFGPNTPFLFHAPPPPPTRPWEPYDPNKWARTDFGMGTQSAHVDDVDMDGGDAPGSPIRLKEKTGKEDKKATVESVKDPASPERKMATGAVTRARRRRKNMTRQDEVGPRHGEHTYNLHMAHGTRHSEVPSILLGYVQFVFNGSLVLGFLYVVANFVLAVQRDVKERIEEYSVEYLQDISECSRSYFTNRCEAGTRVPAMEVACQGWELCMNRDPKVVGRARVGAETFAGIINSFFETISWKTMVFTVVSLTLFITIINSALFNLRAKQRDPAPAYYPYPPAPWMHGHGAGMLPPPEERQKEKDTDKGVAGKAIAWLTK</sequence>
<feature type="region of interest" description="Disordered" evidence="1">
    <location>
        <begin position="97"/>
        <end position="166"/>
    </location>
</feature>
<keyword evidence="2" id="KW-1133">Transmembrane helix</keyword>
<dbReference type="GO" id="GO:0006998">
    <property type="term" value="P:nuclear envelope organization"/>
    <property type="evidence" value="ECO:0007669"/>
    <property type="project" value="InterPro"/>
</dbReference>
<dbReference type="RefSeq" id="XP_060452628.1">
    <property type="nucleotide sequence ID" value="XM_060604098.1"/>
</dbReference>
<feature type="region of interest" description="Disordered" evidence="1">
    <location>
        <begin position="341"/>
        <end position="363"/>
    </location>
</feature>
<protein>
    <recommendedName>
        <fullName evidence="3">Brl1/Brr6 domain-containing protein</fullName>
    </recommendedName>
</protein>
<dbReference type="KEGG" id="ccac:CcaHIS019_0100800"/>
<dbReference type="PANTHER" id="PTHR28136">
    <property type="entry name" value="NUCLEUS EXPORT PROTEIN BRR6"/>
    <property type="match status" value="1"/>
</dbReference>
<organism evidence="4 5">
    <name type="scientific">Cutaneotrichosporon cavernicola</name>
    <dbReference type="NCBI Taxonomy" id="279322"/>
    <lineage>
        <taxon>Eukaryota</taxon>
        <taxon>Fungi</taxon>
        <taxon>Dikarya</taxon>
        <taxon>Basidiomycota</taxon>
        <taxon>Agaricomycotina</taxon>
        <taxon>Tremellomycetes</taxon>
        <taxon>Trichosporonales</taxon>
        <taxon>Trichosporonaceae</taxon>
        <taxon>Cutaneotrichosporon</taxon>
    </lineage>
</organism>
<gene>
    <name evidence="4" type="ORF">CcaverHIS019_0100800</name>
</gene>
<name>A0AA48I703_9TREE</name>
<dbReference type="InterPro" id="IPR040202">
    <property type="entry name" value="Brl1/Brr6"/>
</dbReference>
<feature type="compositionally biased region" description="Basic and acidic residues" evidence="1">
    <location>
        <begin position="349"/>
        <end position="362"/>
    </location>
</feature>
<dbReference type="EMBL" id="AP028212">
    <property type="protein sequence ID" value="BEI87362.1"/>
    <property type="molecule type" value="Genomic_DNA"/>
</dbReference>
<feature type="compositionally biased region" description="Basic and acidic residues" evidence="1">
    <location>
        <begin position="155"/>
        <end position="166"/>
    </location>
</feature>
<dbReference type="SMART" id="SM01042">
    <property type="entry name" value="Brr6_like_C_C"/>
    <property type="match status" value="1"/>
</dbReference>
<dbReference type="PANTHER" id="PTHR28136:SF1">
    <property type="entry name" value="NUCLEUS EXPORT PROTEIN BRL1"/>
    <property type="match status" value="1"/>
</dbReference>
<keyword evidence="5" id="KW-1185">Reference proteome</keyword>
<evidence type="ECO:0000313" key="5">
    <source>
        <dbReference type="Proteomes" id="UP001233271"/>
    </source>
</evidence>
<keyword evidence="2" id="KW-0812">Transmembrane</keyword>
<dbReference type="GO" id="GO:0031965">
    <property type="term" value="C:nuclear membrane"/>
    <property type="evidence" value="ECO:0007669"/>
    <property type="project" value="InterPro"/>
</dbReference>
<dbReference type="GeneID" id="85491233"/>
<feature type="region of interest" description="Disordered" evidence="1">
    <location>
        <begin position="1"/>
        <end position="43"/>
    </location>
</feature>
<feature type="domain" description="Brl1/Brr6" evidence="3">
    <location>
        <begin position="186"/>
        <end position="319"/>
    </location>
</feature>
<feature type="compositionally biased region" description="Basic and acidic residues" evidence="1">
    <location>
        <begin position="112"/>
        <end position="139"/>
    </location>
</feature>
<dbReference type="InterPro" id="IPR018767">
    <property type="entry name" value="Brl1/Brr6_dom"/>
</dbReference>
<dbReference type="GO" id="GO:0055088">
    <property type="term" value="P:lipid homeostasis"/>
    <property type="evidence" value="ECO:0007669"/>
    <property type="project" value="InterPro"/>
</dbReference>
<evidence type="ECO:0000256" key="1">
    <source>
        <dbReference type="SAM" id="MobiDB-lite"/>
    </source>
</evidence>
<evidence type="ECO:0000313" key="4">
    <source>
        <dbReference type="EMBL" id="BEI87362.1"/>
    </source>
</evidence>
<proteinExistence type="predicted"/>
<feature type="transmembrane region" description="Helical" evidence="2">
    <location>
        <begin position="186"/>
        <end position="207"/>
    </location>
</feature>
<feature type="transmembrane region" description="Helical" evidence="2">
    <location>
        <begin position="297"/>
        <end position="318"/>
    </location>
</feature>
<dbReference type="Proteomes" id="UP001233271">
    <property type="component" value="Chromosome 1"/>
</dbReference>
<keyword evidence="2" id="KW-0472">Membrane</keyword>
<dbReference type="AlphaFoldDB" id="A0AA48I703"/>
<dbReference type="Pfam" id="PF10104">
    <property type="entry name" value="Brr6_like_C_C"/>
    <property type="match status" value="1"/>
</dbReference>
<evidence type="ECO:0000259" key="3">
    <source>
        <dbReference type="SMART" id="SM01042"/>
    </source>
</evidence>
<evidence type="ECO:0000256" key="2">
    <source>
        <dbReference type="SAM" id="Phobius"/>
    </source>
</evidence>
<reference evidence="4" key="1">
    <citation type="journal article" date="2023" name="BMC Genomics">
        <title>Chromosome-level genome assemblies of Cutaneotrichosporon spp. (Trichosporonales, Basidiomycota) reveal imbalanced evolution between nucleotide sequences and chromosome synteny.</title>
        <authorList>
            <person name="Kobayashi Y."/>
            <person name="Kayamori A."/>
            <person name="Aoki K."/>
            <person name="Shiwa Y."/>
            <person name="Matsutani M."/>
            <person name="Fujita N."/>
            <person name="Sugita T."/>
            <person name="Iwasaki W."/>
            <person name="Tanaka N."/>
            <person name="Takashima M."/>
        </authorList>
    </citation>
    <scope>NUCLEOTIDE SEQUENCE</scope>
    <source>
        <strain evidence="4">HIS019</strain>
    </source>
</reference>